<reference evidence="1" key="1">
    <citation type="submission" date="2021-02" db="EMBL/GenBank/DDBJ databases">
        <authorList>
            <person name="Nowell W R."/>
        </authorList>
    </citation>
    <scope>NUCLEOTIDE SEQUENCE</scope>
</reference>
<organism evidence="1 2">
    <name type="scientific">Rotaria socialis</name>
    <dbReference type="NCBI Taxonomy" id="392032"/>
    <lineage>
        <taxon>Eukaryota</taxon>
        <taxon>Metazoa</taxon>
        <taxon>Spiralia</taxon>
        <taxon>Gnathifera</taxon>
        <taxon>Rotifera</taxon>
        <taxon>Eurotatoria</taxon>
        <taxon>Bdelloidea</taxon>
        <taxon>Philodinida</taxon>
        <taxon>Philodinidae</taxon>
        <taxon>Rotaria</taxon>
    </lineage>
</organism>
<protein>
    <recommendedName>
        <fullName evidence="3">Transposase</fullName>
    </recommendedName>
</protein>
<gene>
    <name evidence="1" type="ORF">FME351_LOCUS15860</name>
</gene>
<proteinExistence type="predicted"/>
<comment type="caution">
    <text evidence="1">The sequence shown here is derived from an EMBL/GenBank/DDBJ whole genome shotgun (WGS) entry which is preliminary data.</text>
</comment>
<dbReference type="Proteomes" id="UP000663869">
    <property type="component" value="Unassembled WGS sequence"/>
</dbReference>
<evidence type="ECO:0008006" key="3">
    <source>
        <dbReference type="Google" id="ProtNLM"/>
    </source>
</evidence>
<accession>A0A818G9W7</accession>
<dbReference type="AlphaFoldDB" id="A0A818G9W7"/>
<sequence length="167" mass="19021">MVWLGVCSEGVTPLVILDTGTVNHQRYIDEVLPVALKYGNNVFGDDLTFQQDGAKPHTHKLSQKWCNDHFPGVIDKDHWPPNSPYLNPLDCSIWDKFVHKVNWNKAQSKKKLIAELKRAVKRIRKEVVLKSLTLFGCCRICCKNDGIFNESCSQIFFNTVSTTTAEQ</sequence>
<dbReference type="EMBL" id="CAJNYU010001957">
    <property type="protein sequence ID" value="CAF3486497.1"/>
    <property type="molecule type" value="Genomic_DNA"/>
</dbReference>
<dbReference type="GO" id="GO:0003676">
    <property type="term" value="F:nucleic acid binding"/>
    <property type="evidence" value="ECO:0007669"/>
    <property type="project" value="InterPro"/>
</dbReference>
<dbReference type="InterPro" id="IPR036397">
    <property type="entry name" value="RNaseH_sf"/>
</dbReference>
<evidence type="ECO:0000313" key="2">
    <source>
        <dbReference type="Proteomes" id="UP000663869"/>
    </source>
</evidence>
<name>A0A818G9W7_9BILA</name>
<dbReference type="Gene3D" id="3.30.420.10">
    <property type="entry name" value="Ribonuclease H-like superfamily/Ribonuclease H"/>
    <property type="match status" value="1"/>
</dbReference>
<evidence type="ECO:0000313" key="1">
    <source>
        <dbReference type="EMBL" id="CAF3486497.1"/>
    </source>
</evidence>